<dbReference type="InterPro" id="IPR001709">
    <property type="entry name" value="Flavoprot_Pyr_Nucl_cyt_Rdtase"/>
</dbReference>
<protein>
    <recommendedName>
        <fullName evidence="2">NADPH--hemoprotein reductase</fullName>
        <ecNumber evidence="2">1.6.2.4</ecNumber>
    </recommendedName>
</protein>
<sequence length="720" mass="82079">MSIWRYSHFTLAVSSFLFIIIASITGIILVFEPISNQLKPYAISDVSDISVGEMVVVLQEEYEEVISVERNRENFVIASVITKAGASQTIYIHPKTGKKIGEVVEKATIFKFATSLHRSLFLKSTGRFIVGFVSFLLFLITISGMLLILKRQGGFKKFFSNISKENFYQFSHVAFGRLFLIPLLIITVTGVYLSLEKFNLLPKHKTKHVIDFDGLNSAPKRTIAEFEIFNSTKLSEFRKIEFPFSSDVEDYFLLELKNKEITVNQITGEVLSEVYYPFSKLISYYSLLLHTGQGSIFWSIILLLASIVTLYFIYSGFAMTFERIKGKTKNRFSRDESEIVLLVGSENGSTRSYGKMLYKALLNEGKRVFITDLNKYASYEKMKYVIVLTATYGEGESPANGSNFLELIKKKNNHPFQFSVVAFGSLSYPKFCQFGIDVQSALEQKENATELLPLHKINNKSFEAFSKWTQELNDKLSVNLQLDKRIVSKQQKSFALELSSNVKINNDDTFLLTFDDCKKKYTSGDLLGVYANNQTHERLYSIAKINNTLLLSVRKHEFGLCSTYLNNLQQGESIKAFIKRNPSFHFPKTASKVIMIATGTGIAPFLGMISEQKTTSIDLYFGLRTKKSLELYKDILREDLLDNLYMVYSREANEKRYVQDVIQIQIDTIISNLENGAVIMICGAIAMQNEVFSILEEALSKRNQALSFYEKRKQILVDCY</sequence>
<comment type="caution">
    <text evidence="6">The sequence shown here is derived from an EMBL/GenBank/DDBJ whole genome shotgun (WGS) entry which is preliminary data.</text>
</comment>
<dbReference type="Pfam" id="PF00258">
    <property type="entry name" value="Flavodoxin_1"/>
    <property type="match status" value="1"/>
</dbReference>
<evidence type="ECO:0000256" key="2">
    <source>
        <dbReference type="ARBA" id="ARBA00023797"/>
    </source>
</evidence>
<dbReference type="InterPro" id="IPR029039">
    <property type="entry name" value="Flavoprotein-like_sf"/>
</dbReference>
<evidence type="ECO:0000313" key="7">
    <source>
        <dbReference type="Proteomes" id="UP001497416"/>
    </source>
</evidence>
<name>A0ABM9NSZ4_9FLAO</name>
<feature type="transmembrane region" description="Helical" evidence="3">
    <location>
        <begin position="170"/>
        <end position="195"/>
    </location>
</feature>
<dbReference type="Gene3D" id="2.40.30.10">
    <property type="entry name" value="Translation factors"/>
    <property type="match status" value="1"/>
</dbReference>
<dbReference type="SUPFAM" id="SSF52343">
    <property type="entry name" value="Ferredoxin reductase-like, C-terminal NADP-linked domain"/>
    <property type="match status" value="1"/>
</dbReference>
<dbReference type="PANTHER" id="PTHR19384">
    <property type="entry name" value="NITRIC OXIDE SYNTHASE-RELATED"/>
    <property type="match status" value="1"/>
</dbReference>
<evidence type="ECO:0000256" key="1">
    <source>
        <dbReference type="ARBA" id="ARBA00022630"/>
    </source>
</evidence>
<feature type="domain" description="Flavodoxin-like" evidence="4">
    <location>
        <begin position="339"/>
        <end position="473"/>
    </location>
</feature>
<organism evidence="6 7">
    <name type="scientific">Tenacibaculum platacis</name>
    <dbReference type="NCBI Taxonomy" id="3137852"/>
    <lineage>
        <taxon>Bacteria</taxon>
        <taxon>Pseudomonadati</taxon>
        <taxon>Bacteroidota</taxon>
        <taxon>Flavobacteriia</taxon>
        <taxon>Flavobacteriales</taxon>
        <taxon>Flavobacteriaceae</taxon>
        <taxon>Tenacibaculum</taxon>
    </lineage>
</organism>
<feature type="domain" description="FAD-binding FR-type" evidence="5">
    <location>
        <begin position="491"/>
        <end position="587"/>
    </location>
</feature>
<dbReference type="Gene3D" id="3.40.50.80">
    <property type="entry name" value="Nucleotide-binding domain of ferredoxin-NADP reductase (FNR) module"/>
    <property type="match status" value="1"/>
</dbReference>
<evidence type="ECO:0000256" key="3">
    <source>
        <dbReference type="SAM" id="Phobius"/>
    </source>
</evidence>
<feature type="transmembrane region" description="Helical" evidence="3">
    <location>
        <begin position="9"/>
        <end position="31"/>
    </location>
</feature>
<keyword evidence="3" id="KW-0472">Membrane</keyword>
<evidence type="ECO:0000259" key="5">
    <source>
        <dbReference type="PROSITE" id="PS51384"/>
    </source>
</evidence>
<dbReference type="PRINTS" id="PR00371">
    <property type="entry name" value="FPNCR"/>
</dbReference>
<keyword evidence="3" id="KW-1133">Transmembrane helix</keyword>
<dbReference type="PROSITE" id="PS50902">
    <property type="entry name" value="FLAVODOXIN_LIKE"/>
    <property type="match status" value="1"/>
</dbReference>
<dbReference type="EMBL" id="CAXIXY010000003">
    <property type="protein sequence ID" value="CAL2077844.1"/>
    <property type="molecule type" value="Genomic_DNA"/>
</dbReference>
<dbReference type="PROSITE" id="PS51384">
    <property type="entry name" value="FAD_FR"/>
    <property type="match status" value="1"/>
</dbReference>
<evidence type="ECO:0000313" key="6">
    <source>
        <dbReference type="EMBL" id="CAL2077844.1"/>
    </source>
</evidence>
<proteinExistence type="predicted"/>
<dbReference type="InterPro" id="IPR017927">
    <property type="entry name" value="FAD-bd_FR_type"/>
</dbReference>
<keyword evidence="3" id="KW-0812">Transmembrane</keyword>
<keyword evidence="7" id="KW-1185">Reference proteome</keyword>
<dbReference type="Proteomes" id="UP001497416">
    <property type="component" value="Unassembled WGS sequence"/>
</dbReference>
<dbReference type="Pfam" id="PF03929">
    <property type="entry name" value="PepSY_TM"/>
    <property type="match status" value="1"/>
</dbReference>
<dbReference type="Pfam" id="PF00175">
    <property type="entry name" value="NAD_binding_1"/>
    <property type="match status" value="1"/>
</dbReference>
<dbReference type="SUPFAM" id="SSF63380">
    <property type="entry name" value="Riboflavin synthase domain-like"/>
    <property type="match status" value="1"/>
</dbReference>
<reference evidence="6 7" key="1">
    <citation type="submission" date="2024-05" db="EMBL/GenBank/DDBJ databases">
        <authorList>
            <person name="Duchaud E."/>
        </authorList>
    </citation>
    <scope>NUCLEOTIDE SEQUENCE [LARGE SCALE GENOMIC DNA]</scope>
    <source>
        <strain evidence="6">Ena-SAMPLE-TAB-13-05-2024-13:56:06:370-140302</strain>
    </source>
</reference>
<evidence type="ECO:0000259" key="4">
    <source>
        <dbReference type="PROSITE" id="PS50902"/>
    </source>
</evidence>
<dbReference type="SUPFAM" id="SSF52218">
    <property type="entry name" value="Flavoproteins"/>
    <property type="match status" value="1"/>
</dbReference>
<dbReference type="InterPro" id="IPR008254">
    <property type="entry name" value="Flavodoxin/NO_synth"/>
</dbReference>
<dbReference type="InterPro" id="IPR039261">
    <property type="entry name" value="FNR_nucleotide-bd"/>
</dbReference>
<feature type="transmembrane region" description="Helical" evidence="3">
    <location>
        <begin position="296"/>
        <end position="321"/>
    </location>
</feature>
<dbReference type="InterPro" id="IPR017938">
    <property type="entry name" value="Riboflavin_synthase-like_b-brl"/>
</dbReference>
<keyword evidence="1" id="KW-0285">Flavoprotein</keyword>
<feature type="transmembrane region" description="Helical" evidence="3">
    <location>
        <begin position="128"/>
        <end position="149"/>
    </location>
</feature>
<dbReference type="EC" id="1.6.2.4" evidence="2"/>
<dbReference type="InterPro" id="IPR001433">
    <property type="entry name" value="OxRdtase_FAD/NAD-bd"/>
</dbReference>
<dbReference type="Gene3D" id="3.40.50.360">
    <property type="match status" value="1"/>
</dbReference>
<gene>
    <name evidence="6" type="ORF">T190607A01A_10597</name>
</gene>
<dbReference type="PANTHER" id="PTHR19384:SF17">
    <property type="entry name" value="NADPH--CYTOCHROME P450 REDUCTASE"/>
    <property type="match status" value="1"/>
</dbReference>
<accession>A0ABM9NSZ4</accession>
<dbReference type="InterPro" id="IPR005625">
    <property type="entry name" value="PepSY-ass_TM"/>
</dbReference>